<dbReference type="Pfam" id="PF00515">
    <property type="entry name" value="TPR_1"/>
    <property type="match status" value="2"/>
</dbReference>
<feature type="region of interest" description="Disordered" evidence="6">
    <location>
        <begin position="318"/>
        <end position="337"/>
    </location>
</feature>
<dbReference type="Gene3D" id="1.20.5.420">
    <property type="entry name" value="Immunoglobulin FC, subunit C"/>
    <property type="match status" value="1"/>
</dbReference>
<keyword evidence="3 4" id="KW-0802">TPR repeat</keyword>
<dbReference type="GO" id="GO:0060090">
    <property type="term" value="F:molecular adaptor activity"/>
    <property type="evidence" value="ECO:0007669"/>
    <property type="project" value="TreeGrafter"/>
</dbReference>
<dbReference type="AlphaFoldDB" id="A0A8R1DI42"/>
<dbReference type="FunFam" id="1.25.40.10:FF:000732">
    <property type="entry name" value="Small Glutamine-rich Tetratrico repeat protein"/>
    <property type="match status" value="1"/>
</dbReference>
<keyword evidence="2" id="KW-0677">Repeat</keyword>
<evidence type="ECO:0000256" key="3">
    <source>
        <dbReference type="ARBA" id="ARBA00022803"/>
    </source>
</evidence>
<protein>
    <recommendedName>
        <fullName evidence="7">SGTA homodimerisation domain-containing protein</fullName>
    </recommendedName>
</protein>
<name>A0A8R1DI42_CAEJA</name>
<dbReference type="InterPro" id="IPR047150">
    <property type="entry name" value="SGT"/>
</dbReference>
<dbReference type="InterPro" id="IPR032374">
    <property type="entry name" value="SGTA_dimer"/>
</dbReference>
<feature type="repeat" description="TPR" evidence="4">
    <location>
        <begin position="139"/>
        <end position="172"/>
    </location>
</feature>
<dbReference type="InterPro" id="IPR011990">
    <property type="entry name" value="TPR-like_helical_dom_sf"/>
</dbReference>
<evidence type="ECO:0000259" key="7">
    <source>
        <dbReference type="Pfam" id="PF16546"/>
    </source>
</evidence>
<dbReference type="GO" id="GO:0006620">
    <property type="term" value="P:post-translational protein targeting to endoplasmic reticulum membrane"/>
    <property type="evidence" value="ECO:0007669"/>
    <property type="project" value="TreeGrafter"/>
</dbReference>
<evidence type="ECO:0000313" key="9">
    <source>
        <dbReference type="Proteomes" id="UP000005237"/>
    </source>
</evidence>
<evidence type="ECO:0000256" key="2">
    <source>
        <dbReference type="ARBA" id="ARBA00022737"/>
    </source>
</evidence>
<dbReference type="SUPFAM" id="SSF48452">
    <property type="entry name" value="TPR-like"/>
    <property type="match status" value="1"/>
</dbReference>
<reference evidence="9" key="1">
    <citation type="submission" date="2010-08" db="EMBL/GenBank/DDBJ databases">
        <authorList>
            <consortium name="Caenorhabditis japonica Sequencing Consortium"/>
            <person name="Wilson R.K."/>
        </authorList>
    </citation>
    <scope>NUCLEOTIDE SEQUENCE [LARGE SCALE GENOMIC DNA]</scope>
    <source>
        <strain evidence="9">DF5081</strain>
    </source>
</reference>
<dbReference type="Gene3D" id="1.25.40.10">
    <property type="entry name" value="Tetratricopeptide repeat domain"/>
    <property type="match status" value="1"/>
</dbReference>
<feature type="coiled-coil region" evidence="5">
    <location>
        <begin position="206"/>
        <end position="233"/>
    </location>
</feature>
<sequence>MAEENTEVAGGVPEGPRLNVSQNEKNLIVAFLQFIRAKSGQGPISQEQAETLEIAIQCLEGTFNIDDGSYAFQPSRPLIDLFTEAEGVSSGESSLPTPTDADIAQANKLKEEGNDLMKASQFDAAVAKYNAAIKLNRDPVYFCNRAAAYCRLDQYDLAIQDCRTALALDPQYSKAWGRMGLAYSCLNRYDHAAEAYKKALELEPNQESYKNNLKIAEDKLKELESQRPAADANPFANLFGGLGGLGGGPGAGGLPNMGAMFNDPNLMNAASQMMNDPAMASVFQNLMGGNASIGDLMAAGQQMASRMQETNPDIIDNLRRQFQGGPDGSNPPPAPPQ</sequence>
<accession>A0A8R1DI42</accession>
<keyword evidence="9" id="KW-1185">Reference proteome</keyword>
<dbReference type="PROSITE" id="PS50005">
    <property type="entry name" value="TPR"/>
    <property type="match status" value="2"/>
</dbReference>
<evidence type="ECO:0000256" key="6">
    <source>
        <dbReference type="SAM" id="MobiDB-lite"/>
    </source>
</evidence>
<dbReference type="GO" id="GO:0072380">
    <property type="term" value="C:TRC complex"/>
    <property type="evidence" value="ECO:0007669"/>
    <property type="project" value="TreeGrafter"/>
</dbReference>
<proteinExistence type="inferred from homology"/>
<dbReference type="PROSITE" id="PS50293">
    <property type="entry name" value="TPR_REGION"/>
    <property type="match status" value="1"/>
</dbReference>
<dbReference type="InterPro" id="IPR019734">
    <property type="entry name" value="TPR_rpt"/>
</dbReference>
<dbReference type="SMART" id="SM00028">
    <property type="entry name" value="TPR"/>
    <property type="match status" value="3"/>
</dbReference>
<evidence type="ECO:0000313" key="8">
    <source>
        <dbReference type="EnsemblMetazoa" id="CJA03442.1"/>
    </source>
</evidence>
<evidence type="ECO:0000256" key="4">
    <source>
        <dbReference type="PROSITE-ProRule" id="PRU00339"/>
    </source>
</evidence>
<dbReference type="EnsemblMetazoa" id="CJA03442.1">
    <property type="protein sequence ID" value="CJA03442.1"/>
    <property type="gene ID" value="WBGene00122646"/>
</dbReference>
<evidence type="ECO:0000256" key="5">
    <source>
        <dbReference type="SAM" id="Coils"/>
    </source>
</evidence>
<feature type="repeat" description="TPR" evidence="4">
    <location>
        <begin position="173"/>
        <end position="206"/>
    </location>
</feature>
<keyword evidence="5" id="KW-0175">Coiled coil</keyword>
<feature type="domain" description="SGTA homodimerisation" evidence="7">
    <location>
        <begin position="23"/>
        <end position="83"/>
    </location>
</feature>
<organism evidence="8 9">
    <name type="scientific">Caenorhabditis japonica</name>
    <dbReference type="NCBI Taxonomy" id="281687"/>
    <lineage>
        <taxon>Eukaryota</taxon>
        <taxon>Metazoa</taxon>
        <taxon>Ecdysozoa</taxon>
        <taxon>Nematoda</taxon>
        <taxon>Chromadorea</taxon>
        <taxon>Rhabditida</taxon>
        <taxon>Rhabditina</taxon>
        <taxon>Rhabditomorpha</taxon>
        <taxon>Rhabditoidea</taxon>
        <taxon>Rhabditidae</taxon>
        <taxon>Peloderinae</taxon>
        <taxon>Caenorhabditis</taxon>
    </lineage>
</organism>
<dbReference type="PANTHER" id="PTHR45831:SF2">
    <property type="entry name" value="LD24721P"/>
    <property type="match status" value="1"/>
</dbReference>
<comment type="similarity">
    <text evidence="1">Belongs to the SGT family.</text>
</comment>
<dbReference type="GO" id="GO:0016020">
    <property type="term" value="C:membrane"/>
    <property type="evidence" value="ECO:0007669"/>
    <property type="project" value="TreeGrafter"/>
</dbReference>
<dbReference type="Proteomes" id="UP000005237">
    <property type="component" value="Unassembled WGS sequence"/>
</dbReference>
<dbReference type="PANTHER" id="PTHR45831">
    <property type="entry name" value="LD24721P"/>
    <property type="match status" value="1"/>
</dbReference>
<dbReference type="Pfam" id="PF16546">
    <property type="entry name" value="SGTA_dimer"/>
    <property type="match status" value="1"/>
</dbReference>
<evidence type="ECO:0000256" key="1">
    <source>
        <dbReference type="ARBA" id="ARBA00008175"/>
    </source>
</evidence>
<reference evidence="8" key="2">
    <citation type="submission" date="2022-06" db="UniProtKB">
        <authorList>
            <consortium name="EnsemblMetazoa"/>
        </authorList>
    </citation>
    <scope>IDENTIFICATION</scope>
    <source>
        <strain evidence="8">DF5081</strain>
    </source>
</reference>